<dbReference type="RefSeq" id="XP_056071780.1">
    <property type="nucleotide sequence ID" value="XM_056214513.1"/>
</dbReference>
<reference evidence="4" key="1">
    <citation type="submission" date="2022-10" db="EMBL/GenBank/DDBJ databases">
        <title>Tapping the CABI collections for fungal endophytes: first genome assemblies for Collariella, Neodidymelliopsis, Ascochyta clinopodiicola, Didymella pomorum, Didymosphaeria variabile, Neocosmospora piperis and Neocucurbitaria cava.</title>
        <authorList>
            <person name="Hill R."/>
        </authorList>
    </citation>
    <scope>NUCLEOTIDE SEQUENCE</scope>
    <source>
        <strain evidence="4">IMI 356815</strain>
    </source>
</reference>
<feature type="region of interest" description="Disordered" evidence="1">
    <location>
        <begin position="242"/>
        <end position="268"/>
    </location>
</feature>
<feature type="chain" id="PRO_5040909960" evidence="3">
    <location>
        <begin position="21"/>
        <end position="369"/>
    </location>
</feature>
<name>A0A9W9CAR7_9PLEO</name>
<keyword evidence="2" id="KW-0472">Membrane</keyword>
<keyword evidence="5" id="KW-1185">Reference proteome</keyword>
<proteinExistence type="predicted"/>
<keyword evidence="3" id="KW-0732">Signal</keyword>
<protein>
    <submittedName>
        <fullName evidence="4">Uncharacterized protein</fullName>
    </submittedName>
</protein>
<dbReference type="OrthoDB" id="3770443at2759"/>
<sequence>MLPRLLTALLVLSFVPIALSQIIPISLFERRQLHGCQYSSLTDGTYIYFIDQSDTPLHYSIYTPWTRFYPDALRADLVEQGFTLGAQHGKNESDLCGWETMDVVKKHGWLRGKVSFRHIHGKSVKIKEAGTKAPAGTKKLPMHQTNPVGSEKVNSNAPASVAVHPLNHTRRAAPQPTMGLRQELRPSNDTRHRICNVLVSNSPEADLLFMMLEISLPIIGVIAFLTLVLLIMRHVTNKLYPDTDEDNEQGNIELSSMRKSKSVKSDRTLVNPKKLSKFRTTGRNAEDRFPDTKDGGVFAWRLAMENPPQPRQSPNVRTEDRYLNANTGGFVGLSIEQSPQPRQSSSIYSRSMDGVTLYPERNTGSWGSR</sequence>
<dbReference type="AlphaFoldDB" id="A0A9W9CAR7"/>
<organism evidence="4 5">
    <name type="scientific">Didymosphaeria variabile</name>
    <dbReference type="NCBI Taxonomy" id="1932322"/>
    <lineage>
        <taxon>Eukaryota</taxon>
        <taxon>Fungi</taxon>
        <taxon>Dikarya</taxon>
        <taxon>Ascomycota</taxon>
        <taxon>Pezizomycotina</taxon>
        <taxon>Dothideomycetes</taxon>
        <taxon>Pleosporomycetidae</taxon>
        <taxon>Pleosporales</taxon>
        <taxon>Massarineae</taxon>
        <taxon>Didymosphaeriaceae</taxon>
        <taxon>Didymosphaeria</taxon>
    </lineage>
</organism>
<evidence type="ECO:0000313" key="5">
    <source>
        <dbReference type="Proteomes" id="UP001140513"/>
    </source>
</evidence>
<feature type="region of interest" description="Disordered" evidence="1">
    <location>
        <begin position="135"/>
        <end position="154"/>
    </location>
</feature>
<keyword evidence="2" id="KW-1133">Transmembrane helix</keyword>
<gene>
    <name evidence="4" type="ORF">N0V89_005738</name>
</gene>
<evidence type="ECO:0000256" key="3">
    <source>
        <dbReference type="SAM" id="SignalP"/>
    </source>
</evidence>
<feature type="compositionally biased region" description="Polar residues" evidence="1">
    <location>
        <begin position="335"/>
        <end position="349"/>
    </location>
</feature>
<comment type="caution">
    <text evidence="4">The sequence shown here is derived from an EMBL/GenBank/DDBJ whole genome shotgun (WGS) entry which is preliminary data.</text>
</comment>
<dbReference type="EMBL" id="JAPEUX010000004">
    <property type="protein sequence ID" value="KAJ4354006.1"/>
    <property type="molecule type" value="Genomic_DNA"/>
</dbReference>
<dbReference type="Proteomes" id="UP001140513">
    <property type="component" value="Unassembled WGS sequence"/>
</dbReference>
<feature type="region of interest" description="Disordered" evidence="1">
    <location>
        <begin position="330"/>
        <end position="369"/>
    </location>
</feature>
<dbReference type="GeneID" id="80909268"/>
<evidence type="ECO:0000313" key="4">
    <source>
        <dbReference type="EMBL" id="KAJ4354006.1"/>
    </source>
</evidence>
<feature type="compositionally biased region" description="Polar residues" evidence="1">
    <location>
        <begin position="143"/>
        <end position="154"/>
    </location>
</feature>
<evidence type="ECO:0000256" key="1">
    <source>
        <dbReference type="SAM" id="MobiDB-lite"/>
    </source>
</evidence>
<feature type="signal peptide" evidence="3">
    <location>
        <begin position="1"/>
        <end position="20"/>
    </location>
</feature>
<keyword evidence="2" id="KW-0812">Transmembrane</keyword>
<evidence type="ECO:0000256" key="2">
    <source>
        <dbReference type="SAM" id="Phobius"/>
    </source>
</evidence>
<accession>A0A9W9CAR7</accession>
<feature type="transmembrane region" description="Helical" evidence="2">
    <location>
        <begin position="207"/>
        <end position="231"/>
    </location>
</feature>